<sequence length="211" mass="24214">MIKSQSAVPNCRNSSISPFLRTTSLAPAAGDCYQNWMPAAVRGRSWTALPRKSRLTSGPRAAMRDFGAVVELPETKSSFYELLGIPASGSTDDIKRAYKHLARKYHPDVSPPDRTEEYTQRFIEVKEAYDTLLDPCHRAIYDRNLARGDLHLAFSTAKRRFHEEMEKESWLQKRFHDQLVELSRRSTMKNSEENLSWGARMRRRSAEASAY</sequence>
<dbReference type="GO" id="GO:0005783">
    <property type="term" value="C:endoplasmic reticulum"/>
    <property type="evidence" value="ECO:0007669"/>
    <property type="project" value="UniProtKB-ARBA"/>
</dbReference>
<dbReference type="InterPro" id="IPR018253">
    <property type="entry name" value="DnaJ_domain_CS"/>
</dbReference>
<dbReference type="SMR" id="A0A8T3C7K6"/>
<comment type="caution">
    <text evidence="2">The sequence shown here is derived from an EMBL/GenBank/DDBJ whole genome shotgun (WGS) entry which is preliminary data.</text>
</comment>
<dbReference type="EMBL" id="JAGYWB010000003">
    <property type="protein sequence ID" value="KAI0527092.1"/>
    <property type="molecule type" value="Genomic_DNA"/>
</dbReference>
<accession>A0A8T3C7K6</accession>
<dbReference type="OrthoDB" id="445556at2759"/>
<dbReference type="Proteomes" id="UP000829196">
    <property type="component" value="Unassembled WGS sequence"/>
</dbReference>
<dbReference type="SMART" id="SM00271">
    <property type="entry name" value="DnaJ"/>
    <property type="match status" value="1"/>
</dbReference>
<dbReference type="PRINTS" id="PR00625">
    <property type="entry name" value="JDOMAIN"/>
</dbReference>
<feature type="domain" description="J" evidence="1">
    <location>
        <begin position="78"/>
        <end position="145"/>
    </location>
</feature>
<dbReference type="Pfam" id="PF00226">
    <property type="entry name" value="DnaJ"/>
    <property type="match status" value="1"/>
</dbReference>
<dbReference type="PANTHER" id="PTHR45090:SF4">
    <property type="entry name" value="J DOMAIN-CONTAINING PROTEIN"/>
    <property type="match status" value="1"/>
</dbReference>
<proteinExistence type="predicted"/>
<evidence type="ECO:0000313" key="3">
    <source>
        <dbReference type="Proteomes" id="UP000829196"/>
    </source>
</evidence>
<dbReference type="CDD" id="cd06257">
    <property type="entry name" value="DnaJ"/>
    <property type="match status" value="1"/>
</dbReference>
<dbReference type="InterPro" id="IPR036869">
    <property type="entry name" value="J_dom_sf"/>
</dbReference>
<dbReference type="Gene3D" id="1.10.287.110">
    <property type="entry name" value="DnaJ domain"/>
    <property type="match status" value="1"/>
</dbReference>
<protein>
    <recommendedName>
        <fullName evidence="1">J domain-containing protein</fullName>
    </recommendedName>
</protein>
<dbReference type="InterPro" id="IPR053232">
    <property type="entry name" value="DnaJ_C/III_chloroplastic"/>
</dbReference>
<evidence type="ECO:0000259" key="1">
    <source>
        <dbReference type="PROSITE" id="PS50076"/>
    </source>
</evidence>
<keyword evidence="3" id="KW-1185">Reference proteome</keyword>
<name>A0A8T3C7K6_DENNO</name>
<dbReference type="PROSITE" id="PS00636">
    <property type="entry name" value="DNAJ_1"/>
    <property type="match status" value="1"/>
</dbReference>
<gene>
    <name evidence="2" type="ORF">KFK09_002690</name>
</gene>
<dbReference type="SUPFAM" id="SSF46565">
    <property type="entry name" value="Chaperone J-domain"/>
    <property type="match status" value="1"/>
</dbReference>
<evidence type="ECO:0000313" key="2">
    <source>
        <dbReference type="EMBL" id="KAI0527092.1"/>
    </source>
</evidence>
<dbReference type="AlphaFoldDB" id="A0A8T3C7K6"/>
<dbReference type="PROSITE" id="PS50076">
    <property type="entry name" value="DNAJ_2"/>
    <property type="match status" value="1"/>
</dbReference>
<dbReference type="InterPro" id="IPR001623">
    <property type="entry name" value="DnaJ_domain"/>
</dbReference>
<dbReference type="GO" id="GO:0009507">
    <property type="term" value="C:chloroplast"/>
    <property type="evidence" value="ECO:0007669"/>
    <property type="project" value="TreeGrafter"/>
</dbReference>
<dbReference type="PANTHER" id="PTHR45090">
    <property type="entry name" value="CHAPERONE PROTEIN DNAJ 20 CHLOROPLASTIC"/>
    <property type="match status" value="1"/>
</dbReference>
<reference evidence="2" key="1">
    <citation type="journal article" date="2022" name="Front. Genet.">
        <title>Chromosome-Scale Assembly of the Dendrobium nobile Genome Provides Insights Into the Molecular Mechanism of the Biosynthesis of the Medicinal Active Ingredient of Dendrobium.</title>
        <authorList>
            <person name="Xu Q."/>
            <person name="Niu S.-C."/>
            <person name="Li K.-L."/>
            <person name="Zheng P.-J."/>
            <person name="Zhang X.-J."/>
            <person name="Jia Y."/>
            <person name="Liu Y."/>
            <person name="Niu Y.-X."/>
            <person name="Yu L.-H."/>
            <person name="Chen D.-F."/>
            <person name="Zhang G.-Q."/>
        </authorList>
    </citation>
    <scope>NUCLEOTIDE SEQUENCE</scope>
    <source>
        <tissue evidence="2">Leaf</tissue>
    </source>
</reference>
<organism evidence="2 3">
    <name type="scientific">Dendrobium nobile</name>
    <name type="common">Orchid</name>
    <dbReference type="NCBI Taxonomy" id="94219"/>
    <lineage>
        <taxon>Eukaryota</taxon>
        <taxon>Viridiplantae</taxon>
        <taxon>Streptophyta</taxon>
        <taxon>Embryophyta</taxon>
        <taxon>Tracheophyta</taxon>
        <taxon>Spermatophyta</taxon>
        <taxon>Magnoliopsida</taxon>
        <taxon>Liliopsida</taxon>
        <taxon>Asparagales</taxon>
        <taxon>Orchidaceae</taxon>
        <taxon>Epidendroideae</taxon>
        <taxon>Malaxideae</taxon>
        <taxon>Dendrobiinae</taxon>
        <taxon>Dendrobium</taxon>
    </lineage>
</organism>